<organism evidence="5 6">
    <name type="scientific">Antricoccus suffuscus</name>
    <dbReference type="NCBI Taxonomy" id="1629062"/>
    <lineage>
        <taxon>Bacteria</taxon>
        <taxon>Bacillati</taxon>
        <taxon>Actinomycetota</taxon>
        <taxon>Actinomycetes</taxon>
        <taxon>Geodermatophilales</taxon>
        <taxon>Antricoccaceae</taxon>
        <taxon>Antricoccus</taxon>
    </lineage>
</organism>
<dbReference type="OrthoDB" id="9803968at2"/>
<feature type="domain" description="AMP-binding enzyme C-terminal" evidence="4">
    <location>
        <begin position="420"/>
        <end position="485"/>
    </location>
</feature>
<dbReference type="RefSeq" id="WP_106348211.1">
    <property type="nucleotide sequence ID" value="NZ_PVUE01000004.1"/>
</dbReference>
<dbReference type="Gene3D" id="3.40.50.12780">
    <property type="entry name" value="N-terminal domain of ligase-like"/>
    <property type="match status" value="1"/>
</dbReference>
<keyword evidence="6" id="KW-1185">Reference proteome</keyword>
<comment type="caution">
    <text evidence="5">The sequence shown here is derived from an EMBL/GenBank/DDBJ whole genome shotgun (WGS) entry which is preliminary data.</text>
</comment>
<dbReference type="GO" id="GO:0031956">
    <property type="term" value="F:medium-chain fatty acid-CoA ligase activity"/>
    <property type="evidence" value="ECO:0007669"/>
    <property type="project" value="TreeGrafter"/>
</dbReference>
<feature type="domain" description="AMP-dependent synthetase/ligase" evidence="3">
    <location>
        <begin position="32"/>
        <end position="362"/>
    </location>
</feature>
<evidence type="ECO:0000259" key="3">
    <source>
        <dbReference type="Pfam" id="PF00501"/>
    </source>
</evidence>
<evidence type="ECO:0000259" key="4">
    <source>
        <dbReference type="Pfam" id="PF13193"/>
    </source>
</evidence>
<dbReference type="InterPro" id="IPR025110">
    <property type="entry name" value="AMP-bd_C"/>
</dbReference>
<keyword evidence="2 5" id="KW-0436">Ligase</keyword>
<sequence length="507" mass="54715">MTHVGPHKEEVRRLNSETLSEAPPQTLVARFAELAQAAPDRPAITCGADTITRIELDRRTNRLARAYQELGVTKDSFVTIGLPNSIEFLAAAIAAWKCGATPQPISSRLPGRETAAIIALAEPTLVVGISEQDAPGFTVVPPGFEPSADLSDSAFDMGAAASLKAPTSGGSTGRPKLIVAGDRAEADNLTPFARVQGMQDDDTILITGPLYHNAPFTLSFCGLSLGGHIVLMPRFDAAESLRLIETYDVTWMYAVPTMMNRIWRLPESERTSYDVSSLRNVMHMAAPCPAWLKHAWIDWLGAEAVLELYAGTEVQSVTVVNGVEWLAHPGTVGRPVVGEMIVLGPDGSPLPAGEVGEIWMRRGEGQAAPYRYIGAEAQTIGDGWETVGDMGSMDAEGYLYLADRKSDMIVVGGANVYPAEVEAALLEHPQVSSAVVIGLEHEDLGHVPHALVQLETPLTDDDLRDHLAEHLARYKIPRSFERVTEPLRDDAGKVRRAALVAARKKPT</sequence>
<evidence type="ECO:0000256" key="2">
    <source>
        <dbReference type="ARBA" id="ARBA00022598"/>
    </source>
</evidence>
<dbReference type="InterPro" id="IPR045851">
    <property type="entry name" value="AMP-bd_C_sf"/>
</dbReference>
<dbReference type="SUPFAM" id="SSF56801">
    <property type="entry name" value="Acetyl-CoA synthetase-like"/>
    <property type="match status" value="1"/>
</dbReference>
<dbReference type="Gene3D" id="3.30.300.30">
    <property type="match status" value="1"/>
</dbReference>
<comment type="similarity">
    <text evidence="1">Belongs to the ATP-dependent AMP-binding enzyme family.</text>
</comment>
<dbReference type="PANTHER" id="PTHR43201:SF5">
    <property type="entry name" value="MEDIUM-CHAIN ACYL-COA LIGASE ACSF2, MITOCHONDRIAL"/>
    <property type="match status" value="1"/>
</dbReference>
<dbReference type="InterPro" id="IPR000873">
    <property type="entry name" value="AMP-dep_synth/lig_dom"/>
</dbReference>
<protein>
    <submittedName>
        <fullName evidence="5">Bile acid-coenzyme A ligase</fullName>
    </submittedName>
</protein>
<accession>A0A2T1A225</accession>
<evidence type="ECO:0000313" key="5">
    <source>
        <dbReference type="EMBL" id="PRZ42661.1"/>
    </source>
</evidence>
<evidence type="ECO:0000313" key="6">
    <source>
        <dbReference type="Proteomes" id="UP000237752"/>
    </source>
</evidence>
<evidence type="ECO:0000256" key="1">
    <source>
        <dbReference type="ARBA" id="ARBA00006432"/>
    </source>
</evidence>
<dbReference type="Pfam" id="PF00501">
    <property type="entry name" value="AMP-binding"/>
    <property type="match status" value="1"/>
</dbReference>
<gene>
    <name evidence="5" type="ORF">CLV47_1045</name>
</gene>
<name>A0A2T1A225_9ACTN</name>
<dbReference type="GO" id="GO:0006631">
    <property type="term" value="P:fatty acid metabolic process"/>
    <property type="evidence" value="ECO:0007669"/>
    <property type="project" value="TreeGrafter"/>
</dbReference>
<reference evidence="5 6" key="1">
    <citation type="submission" date="2018-03" db="EMBL/GenBank/DDBJ databases">
        <title>Genomic Encyclopedia of Archaeal and Bacterial Type Strains, Phase II (KMG-II): from individual species to whole genera.</title>
        <authorList>
            <person name="Goeker M."/>
        </authorList>
    </citation>
    <scope>NUCLEOTIDE SEQUENCE [LARGE SCALE GENOMIC DNA]</scope>
    <source>
        <strain evidence="5 6">DSM 100065</strain>
    </source>
</reference>
<dbReference type="InterPro" id="IPR042099">
    <property type="entry name" value="ANL_N_sf"/>
</dbReference>
<dbReference type="AlphaFoldDB" id="A0A2T1A225"/>
<dbReference type="PANTHER" id="PTHR43201">
    <property type="entry name" value="ACYL-COA SYNTHETASE"/>
    <property type="match status" value="1"/>
</dbReference>
<dbReference type="Pfam" id="PF13193">
    <property type="entry name" value="AMP-binding_C"/>
    <property type="match status" value="1"/>
</dbReference>
<dbReference type="EMBL" id="PVUE01000004">
    <property type="protein sequence ID" value="PRZ42661.1"/>
    <property type="molecule type" value="Genomic_DNA"/>
</dbReference>
<proteinExistence type="inferred from homology"/>
<dbReference type="Proteomes" id="UP000237752">
    <property type="component" value="Unassembled WGS sequence"/>
</dbReference>